<protein>
    <submittedName>
        <fullName evidence="1">Anti-sigma factor</fullName>
    </submittedName>
</protein>
<gene>
    <name evidence="1" type="ORF">G6N74_28270</name>
</gene>
<evidence type="ECO:0000313" key="2">
    <source>
        <dbReference type="Proteomes" id="UP000481252"/>
    </source>
</evidence>
<sequence>MTKADFSDEILMRFADGELDAETAARIDKALETDDDLLARVALFTETRAQAQVAMKPLLEEDVPDHLVDAVQRMVDKKRARSTDEQSAGNVVPLRKPAAEPLSARTWRLPIAASFAAAVLGGMVGYWLSSNNGRPAEGLQVAGVSSPALIEALATRQSGDEIQLPGSNQRFRLIATFRDSQKALCREFEVDSPDQSTVISIACHAGDEWRVSFAVVAPGDSNGYAPASSTEALDAYLSAIHAEAPMSADEELKALQTMPQRPSS</sequence>
<reference evidence="1 2" key="1">
    <citation type="submission" date="2020-02" db="EMBL/GenBank/DDBJ databases">
        <title>Genome sequence of the type strain CGMCC 1.15528 of Mesorhizobium zhangyense.</title>
        <authorList>
            <person name="Gao J."/>
            <person name="Sun J."/>
        </authorList>
    </citation>
    <scope>NUCLEOTIDE SEQUENCE [LARGE SCALE GENOMIC DNA]</scope>
    <source>
        <strain evidence="1 2">CGMCC 1.15528</strain>
    </source>
</reference>
<dbReference type="Gene3D" id="1.10.10.1320">
    <property type="entry name" value="Anti-sigma factor, zinc-finger domain"/>
    <property type="match status" value="1"/>
</dbReference>
<accession>A0A7C9RBS6</accession>
<keyword evidence="2" id="KW-1185">Reference proteome</keyword>
<dbReference type="Proteomes" id="UP000481252">
    <property type="component" value="Unassembled WGS sequence"/>
</dbReference>
<organism evidence="1 2">
    <name type="scientific">Mesorhizobium zhangyense</name>
    <dbReference type="NCBI Taxonomy" id="1776730"/>
    <lineage>
        <taxon>Bacteria</taxon>
        <taxon>Pseudomonadati</taxon>
        <taxon>Pseudomonadota</taxon>
        <taxon>Alphaproteobacteria</taxon>
        <taxon>Hyphomicrobiales</taxon>
        <taxon>Phyllobacteriaceae</taxon>
        <taxon>Mesorhizobium</taxon>
    </lineage>
</organism>
<dbReference type="EMBL" id="JAAKZG010000022">
    <property type="protein sequence ID" value="NGN44956.1"/>
    <property type="molecule type" value="Genomic_DNA"/>
</dbReference>
<dbReference type="AlphaFoldDB" id="A0A7C9RBS6"/>
<evidence type="ECO:0000313" key="1">
    <source>
        <dbReference type="EMBL" id="NGN44956.1"/>
    </source>
</evidence>
<proteinExistence type="predicted"/>
<name>A0A7C9RBS6_9HYPH</name>
<dbReference type="RefSeq" id="WP_165121327.1">
    <property type="nucleotide sequence ID" value="NZ_JAAKZG010000022.1"/>
</dbReference>
<dbReference type="InterPro" id="IPR041916">
    <property type="entry name" value="Anti_sigma_zinc_sf"/>
</dbReference>
<comment type="caution">
    <text evidence="1">The sequence shown here is derived from an EMBL/GenBank/DDBJ whole genome shotgun (WGS) entry which is preliminary data.</text>
</comment>